<accession>A0A1E4SSA0</accession>
<dbReference type="InterPro" id="IPR011990">
    <property type="entry name" value="TPR-like_helical_dom_sf"/>
</dbReference>
<dbReference type="Gene3D" id="1.25.40.10">
    <property type="entry name" value="Tetratricopeptide repeat domain"/>
    <property type="match status" value="1"/>
</dbReference>
<dbReference type="GeneID" id="30981401"/>
<dbReference type="OrthoDB" id="185373at2759"/>
<gene>
    <name evidence="2" type="ORF">CANTADRAFT_24924</name>
</gene>
<evidence type="ECO:0000313" key="3">
    <source>
        <dbReference type="Proteomes" id="UP000094285"/>
    </source>
</evidence>
<name>A0A1E4SSA0_9ASCO</name>
<dbReference type="Proteomes" id="UP000094285">
    <property type="component" value="Unassembled WGS sequence"/>
</dbReference>
<dbReference type="RefSeq" id="XP_020067515.1">
    <property type="nucleotide sequence ID" value="XM_020207264.1"/>
</dbReference>
<sequence>MALLSHRYRSWTNPLSRFKKQTASKAPYVIEEPQEIQSTSTANKIHELKQYVRTTDMPPKLKEKLLSSKLSEVIHESDKLDGEQIKIVNSVFLELFKLNGRMVDNSDGDIFLSLGDLIRLFEISAWSLIAEHADGRQRLQIPKYMSILTQFLLSQNLHQLPPKTLVQLVELGSHNSSFEIVLSSLISLKSHFLTPEFTHELLHHYKKKGQLKLQIFESLVASLERAEVSGRLNSGTPLNTTNVDLSLHRSTSAIIDDQFYASFIEYVESLFIESLPEIHEYQNLERNTDRIQYVTNILLAHIRPDQTSLRSILGMVKLAYELSHVSENQQLEANILRVIAFVNRLPKETIKFELDLQEDETLAETLLVLSRSKNEQFLAEIITEYIQDNETSHEIKFQASLYEILSSDEEKPTETLLTNVVDLISSIQDSDIDPNEAYTRLSQGLMMMSIEPRGELFDRISNEFGSRFNYKASVLSYKYRIDKAVELQDHVAAISIFEDSLERSIDWVGEVEPKLLKTLNNLIILVCNKVEDVLSIFPIFVKIKQQMGGKQINADSILAMSSKMLQAEYVGDLIEMLKRELPQIDKDAVVKLPLAYPWSVKYKQLFEQLQSFVLEYNNEETHETNWVLYGELHKYFQVPFETYLPTMKFFCEKNRLNAALLIFRQVKKLNELHGDHSNLPPLKEMYMLLFQYFGDKLYEDGVIEIHESLKMDINLTKQDIALQNCILNAYSNLQDVSRARELFLSMSTSPKLIGGINEETIQIMIKTYTYNDLAYVQKFWNNLSQFGILPNRAIYRQYLIAHVYHGLVDDALALVEGMGDYDLEMDSELLISMHNYCLETGGQKHIREWAEENHQELWNSAVQSGLLTGATNYAPSNNLIAGS</sequence>
<evidence type="ECO:0000313" key="2">
    <source>
        <dbReference type="EMBL" id="ODV82393.1"/>
    </source>
</evidence>
<dbReference type="PANTHER" id="PTHR47932">
    <property type="entry name" value="ATPASE EXPRESSION PROTEIN 3"/>
    <property type="match status" value="1"/>
</dbReference>
<dbReference type="EMBL" id="KV453909">
    <property type="protein sequence ID" value="ODV82393.1"/>
    <property type="molecule type" value="Genomic_DNA"/>
</dbReference>
<keyword evidence="3" id="KW-1185">Reference proteome</keyword>
<evidence type="ECO:0000256" key="1">
    <source>
        <dbReference type="ARBA" id="ARBA00022737"/>
    </source>
</evidence>
<dbReference type="PANTHER" id="PTHR47932:SF44">
    <property type="entry name" value="MIOREX COMPLEX COMPONENT 1"/>
    <property type="match status" value="1"/>
</dbReference>
<keyword evidence="1" id="KW-0677">Repeat</keyword>
<dbReference type="STRING" id="984487.A0A1E4SSA0"/>
<evidence type="ECO:0008006" key="4">
    <source>
        <dbReference type="Google" id="ProtNLM"/>
    </source>
</evidence>
<protein>
    <recommendedName>
        <fullName evidence="4">Mitochondrial group I intron splicing factor CCM1</fullName>
    </recommendedName>
</protein>
<organism evidence="2 3">
    <name type="scientific">Suhomyces tanzawaensis NRRL Y-17324</name>
    <dbReference type="NCBI Taxonomy" id="984487"/>
    <lineage>
        <taxon>Eukaryota</taxon>
        <taxon>Fungi</taxon>
        <taxon>Dikarya</taxon>
        <taxon>Ascomycota</taxon>
        <taxon>Saccharomycotina</taxon>
        <taxon>Pichiomycetes</taxon>
        <taxon>Debaryomycetaceae</taxon>
        <taxon>Suhomyces</taxon>
    </lineage>
</organism>
<proteinExistence type="predicted"/>
<reference evidence="3" key="1">
    <citation type="submission" date="2016-05" db="EMBL/GenBank/DDBJ databases">
        <title>Comparative genomics of biotechnologically important yeasts.</title>
        <authorList>
            <consortium name="DOE Joint Genome Institute"/>
            <person name="Riley R."/>
            <person name="Haridas S."/>
            <person name="Wolfe K.H."/>
            <person name="Lopes M.R."/>
            <person name="Hittinger C.T."/>
            <person name="Goker M."/>
            <person name="Salamov A."/>
            <person name="Wisecaver J."/>
            <person name="Long T.M."/>
            <person name="Aerts A.L."/>
            <person name="Barry K."/>
            <person name="Choi C."/>
            <person name="Clum A."/>
            <person name="Coughlan A.Y."/>
            <person name="Deshpande S."/>
            <person name="Douglass A.P."/>
            <person name="Hanson S.J."/>
            <person name="Klenk H.-P."/>
            <person name="Labutti K."/>
            <person name="Lapidus A."/>
            <person name="Lindquist E."/>
            <person name="Lipzen A."/>
            <person name="Meier-Kolthoff J.P."/>
            <person name="Ohm R.A."/>
            <person name="Otillar R.P."/>
            <person name="Pangilinan J."/>
            <person name="Peng Y."/>
            <person name="Rokas A."/>
            <person name="Rosa C.A."/>
            <person name="Scheuner C."/>
            <person name="Sibirny A.A."/>
            <person name="Slot J.C."/>
            <person name="Stielow J.B."/>
            <person name="Sun H."/>
            <person name="Kurtzman C.P."/>
            <person name="Blackwell M."/>
            <person name="Grigoriev I.V."/>
            <person name="Jeffries T.W."/>
        </authorList>
    </citation>
    <scope>NUCLEOTIDE SEQUENCE [LARGE SCALE GENOMIC DNA]</scope>
    <source>
        <strain evidence="3">NRRL Y-17324</strain>
    </source>
</reference>
<dbReference type="AlphaFoldDB" id="A0A1E4SSA0"/>